<feature type="chain" id="PRO_5032886047" evidence="3">
    <location>
        <begin position="24"/>
        <end position="409"/>
    </location>
</feature>
<dbReference type="InterPro" id="IPR051010">
    <property type="entry name" value="BCAA_transport"/>
</dbReference>
<proteinExistence type="inferred from homology"/>
<evidence type="ECO:0000256" key="3">
    <source>
        <dbReference type="SAM" id="SignalP"/>
    </source>
</evidence>
<name>A0A840RVS8_9BURK</name>
<organism evidence="5 6">
    <name type="scientific">Glaciimonas immobilis</name>
    <dbReference type="NCBI Taxonomy" id="728004"/>
    <lineage>
        <taxon>Bacteria</taxon>
        <taxon>Pseudomonadati</taxon>
        <taxon>Pseudomonadota</taxon>
        <taxon>Betaproteobacteria</taxon>
        <taxon>Burkholderiales</taxon>
        <taxon>Oxalobacteraceae</taxon>
        <taxon>Glaciimonas</taxon>
    </lineage>
</organism>
<accession>A0A840RVS8</accession>
<keyword evidence="2 3" id="KW-0732">Signal</keyword>
<comment type="similarity">
    <text evidence="1">Belongs to the leucine-binding protein family.</text>
</comment>
<dbReference type="SUPFAM" id="SSF53822">
    <property type="entry name" value="Periplasmic binding protein-like I"/>
    <property type="match status" value="1"/>
</dbReference>
<evidence type="ECO:0000256" key="1">
    <source>
        <dbReference type="ARBA" id="ARBA00010062"/>
    </source>
</evidence>
<dbReference type="InterPro" id="IPR028081">
    <property type="entry name" value="Leu-bd"/>
</dbReference>
<dbReference type="Gene3D" id="3.40.50.2300">
    <property type="match status" value="2"/>
</dbReference>
<dbReference type="CDD" id="cd06327">
    <property type="entry name" value="PBP1_SBP-like"/>
    <property type="match status" value="1"/>
</dbReference>
<dbReference type="PANTHER" id="PTHR30483">
    <property type="entry name" value="LEUCINE-SPECIFIC-BINDING PROTEIN"/>
    <property type="match status" value="1"/>
</dbReference>
<dbReference type="Pfam" id="PF13458">
    <property type="entry name" value="Peripla_BP_6"/>
    <property type="match status" value="1"/>
</dbReference>
<evidence type="ECO:0000313" key="5">
    <source>
        <dbReference type="EMBL" id="MBB5201198.1"/>
    </source>
</evidence>
<dbReference type="InterPro" id="IPR028082">
    <property type="entry name" value="Peripla_BP_I"/>
</dbReference>
<keyword evidence="6" id="KW-1185">Reference proteome</keyword>
<gene>
    <name evidence="5" type="ORF">HNR39_003047</name>
</gene>
<comment type="caution">
    <text evidence="5">The sequence shown here is derived from an EMBL/GenBank/DDBJ whole genome shotgun (WGS) entry which is preliminary data.</text>
</comment>
<dbReference type="RefSeq" id="WP_168056685.1">
    <property type="nucleotide sequence ID" value="NZ_JAAOZT010000012.1"/>
</dbReference>
<evidence type="ECO:0000259" key="4">
    <source>
        <dbReference type="Pfam" id="PF13458"/>
    </source>
</evidence>
<evidence type="ECO:0000313" key="6">
    <source>
        <dbReference type="Proteomes" id="UP000571084"/>
    </source>
</evidence>
<reference evidence="5 6" key="1">
    <citation type="submission" date="2020-08" db="EMBL/GenBank/DDBJ databases">
        <title>Genomic Encyclopedia of Type Strains, Phase IV (KMG-IV): sequencing the most valuable type-strain genomes for metagenomic binning, comparative biology and taxonomic classification.</title>
        <authorList>
            <person name="Goeker M."/>
        </authorList>
    </citation>
    <scope>NUCLEOTIDE SEQUENCE [LARGE SCALE GENOMIC DNA]</scope>
    <source>
        <strain evidence="5 6">DSM 23240</strain>
    </source>
</reference>
<evidence type="ECO:0000256" key="2">
    <source>
        <dbReference type="ARBA" id="ARBA00022729"/>
    </source>
</evidence>
<sequence length="409" mass="43720">MVNRRTILTGMSAFALAPMIAKAQSKPLIRIGMLQDASGPYSYLGGTGSIACARQAIAEMSGLHGLNVELITADHQNKPDIGAAIARQWLDQGVDVLMEFNNSAIALAVNNLVRERDKVMLANNVGSASLSGKECTPNMTHWTFDTAMLATSMGNGMIEKGNGDSWFFIRADYVFGKALRDDTAAVVIAKGGKVVGEVAVPVGTTDFASALLQAQSSGAKVVALALAGNDLLNCLKQANEFGLTKGGQRMAALIIYLQDIKALGLPVTKGLVLTESFYWDLSDKSRAFSKRITPQTKGVPPNMGQAGAYSSVTHYLKAVAAVGAVEAKRSGRAVVARMKQLPISDDVLTNARIREDGRVVSDVYLFEVKSPEESKGEWDLYKIKRKLGPEQAWRPMSAGSCPLVKPGNI</sequence>
<dbReference type="AlphaFoldDB" id="A0A840RVS8"/>
<dbReference type="EMBL" id="JACHHQ010000006">
    <property type="protein sequence ID" value="MBB5201198.1"/>
    <property type="molecule type" value="Genomic_DNA"/>
</dbReference>
<dbReference type="PANTHER" id="PTHR30483:SF6">
    <property type="entry name" value="PERIPLASMIC BINDING PROTEIN OF ABC TRANSPORTER FOR NATURAL AMINO ACIDS"/>
    <property type="match status" value="1"/>
</dbReference>
<feature type="domain" description="Leucine-binding protein" evidence="4">
    <location>
        <begin position="29"/>
        <end position="369"/>
    </location>
</feature>
<feature type="signal peptide" evidence="3">
    <location>
        <begin position="1"/>
        <end position="23"/>
    </location>
</feature>
<protein>
    <submittedName>
        <fullName evidence="5">Branched-chain amino acid transport system substrate-binding protein</fullName>
    </submittedName>
</protein>
<dbReference type="Proteomes" id="UP000571084">
    <property type="component" value="Unassembled WGS sequence"/>
</dbReference>